<dbReference type="HOGENOM" id="CLU_1794980_0_0_10"/>
<dbReference type="KEGG" id="rmr:Rmar_2117"/>
<proteinExistence type="predicted"/>
<name>D0MD85_RHOM4</name>
<dbReference type="EMBL" id="CP001807">
    <property type="protein sequence ID" value="ACY48997.1"/>
    <property type="molecule type" value="Genomic_DNA"/>
</dbReference>
<keyword evidence="1" id="KW-0732">Signal</keyword>
<reference evidence="2 3" key="1">
    <citation type="journal article" date="2009" name="Stand. Genomic Sci.">
        <title>Complete genome sequence of Rhodothermus marinus type strain (R-10).</title>
        <authorList>
            <person name="Nolan M."/>
            <person name="Tindall B.J."/>
            <person name="Pomrenke H."/>
            <person name="Lapidus A."/>
            <person name="Copeland A."/>
            <person name="Glavina Del Rio T."/>
            <person name="Lucas S."/>
            <person name="Chen F."/>
            <person name="Tice H."/>
            <person name="Cheng J.F."/>
            <person name="Saunders E."/>
            <person name="Han C."/>
            <person name="Bruce D."/>
            <person name="Goodwin L."/>
            <person name="Chain P."/>
            <person name="Pitluck S."/>
            <person name="Ovchinikova G."/>
            <person name="Pati A."/>
            <person name="Ivanova N."/>
            <person name="Mavromatis K."/>
            <person name="Chen A."/>
            <person name="Palaniappan K."/>
            <person name="Land M."/>
            <person name="Hauser L."/>
            <person name="Chang Y.J."/>
            <person name="Jeffries C.D."/>
            <person name="Brettin T."/>
            <person name="Goker M."/>
            <person name="Bristow J."/>
            <person name="Eisen J.A."/>
            <person name="Markowitz V."/>
            <person name="Hugenholtz P."/>
            <person name="Kyrpides N.C."/>
            <person name="Klenk H.P."/>
            <person name="Detter J.C."/>
        </authorList>
    </citation>
    <scope>NUCLEOTIDE SEQUENCE [LARGE SCALE GENOMIC DNA]</scope>
    <source>
        <strain evidence="3">ATCC 43812 / DSM 4252 / R-10</strain>
    </source>
</reference>
<dbReference type="Proteomes" id="UP000002221">
    <property type="component" value="Chromosome"/>
</dbReference>
<accession>D0MD85</accession>
<feature type="chain" id="PRO_5003012031" evidence="1">
    <location>
        <begin position="24"/>
        <end position="144"/>
    </location>
</feature>
<evidence type="ECO:0000313" key="3">
    <source>
        <dbReference type="Proteomes" id="UP000002221"/>
    </source>
</evidence>
<evidence type="ECO:0000256" key="1">
    <source>
        <dbReference type="SAM" id="SignalP"/>
    </source>
</evidence>
<dbReference type="STRING" id="518766.Rmar_2117"/>
<feature type="signal peptide" evidence="1">
    <location>
        <begin position="1"/>
        <end position="23"/>
    </location>
</feature>
<organism evidence="2 3">
    <name type="scientific">Rhodothermus marinus (strain ATCC 43812 / DSM 4252 / R-10)</name>
    <name type="common">Rhodothermus obamensis</name>
    <dbReference type="NCBI Taxonomy" id="518766"/>
    <lineage>
        <taxon>Bacteria</taxon>
        <taxon>Pseudomonadati</taxon>
        <taxon>Rhodothermota</taxon>
        <taxon>Rhodothermia</taxon>
        <taxon>Rhodothermales</taxon>
        <taxon>Rhodothermaceae</taxon>
        <taxon>Rhodothermus</taxon>
    </lineage>
</organism>
<sequence length="144" mass="15723">MTVRCRCIGLLACGLLVATGAHAQPTCAFRTGRNATLLLPADALQGLDLRPGDLLLAFTPEGRCAGQIRWEGHSTALTLWADDPMTPEKDGYAVGDSLRLMRWRPGTPLLPLQLILATDRAYWISINRYVPDGLYRARHLAPGS</sequence>
<dbReference type="OrthoDB" id="9803616at2"/>
<evidence type="ECO:0000313" key="2">
    <source>
        <dbReference type="EMBL" id="ACY48997.1"/>
    </source>
</evidence>
<dbReference type="RefSeq" id="WP_012844608.1">
    <property type="nucleotide sequence ID" value="NC_013501.1"/>
</dbReference>
<keyword evidence="3" id="KW-1185">Reference proteome</keyword>
<protein>
    <submittedName>
        <fullName evidence="2">Uncharacterized protein</fullName>
    </submittedName>
</protein>
<dbReference type="AlphaFoldDB" id="D0MD85"/>
<gene>
    <name evidence="2" type="ordered locus">Rmar_2117</name>
</gene>